<proteinExistence type="predicted"/>
<gene>
    <name evidence="1" type="ORF">ET524_10920</name>
</gene>
<dbReference type="Proteomes" id="UP000293345">
    <property type="component" value="Unassembled WGS sequence"/>
</dbReference>
<sequence>MGTESGLDAFAGRMLAALYDVRDDGGSFVASPASAYVALEALARGAEGETFDEIDATLGGGMARKAARDALFGEQDAYQPDDYSFTLGVSVWADPSKAPLRSRTLSRSKG</sequence>
<evidence type="ECO:0000313" key="1">
    <source>
        <dbReference type="EMBL" id="RXZ55189.1"/>
    </source>
</evidence>
<dbReference type="EMBL" id="SDPW01000001">
    <property type="protein sequence ID" value="RXZ55189.1"/>
    <property type="molecule type" value="Genomic_DNA"/>
</dbReference>
<dbReference type="InterPro" id="IPR042178">
    <property type="entry name" value="Serpin_sf_1"/>
</dbReference>
<dbReference type="Gene3D" id="3.30.497.10">
    <property type="entry name" value="Antithrombin, subunit I, domain 2"/>
    <property type="match status" value="1"/>
</dbReference>
<protein>
    <submittedName>
        <fullName evidence="1">Uncharacterized protein</fullName>
    </submittedName>
</protein>
<organism evidence="1 2">
    <name type="scientific">Senegalimassilia faecalis</name>
    <dbReference type="NCBI Taxonomy" id="2509433"/>
    <lineage>
        <taxon>Bacteria</taxon>
        <taxon>Bacillati</taxon>
        <taxon>Actinomycetota</taxon>
        <taxon>Coriobacteriia</taxon>
        <taxon>Coriobacteriales</taxon>
        <taxon>Coriobacteriaceae</taxon>
        <taxon>Senegalimassilia</taxon>
    </lineage>
</organism>
<dbReference type="InterPro" id="IPR036186">
    <property type="entry name" value="Serpin_sf"/>
</dbReference>
<dbReference type="AlphaFoldDB" id="A0A4Q2K183"/>
<reference evidence="1 2" key="1">
    <citation type="submission" date="2019-01" db="EMBL/GenBank/DDBJ databases">
        <title>Senegalimassilia sp. nov. KGMB04484 isolated human feces.</title>
        <authorList>
            <person name="Han K.-I."/>
            <person name="Kim J.-S."/>
            <person name="Lee K.C."/>
            <person name="Suh M.K."/>
            <person name="Eom M.K."/>
            <person name="Lee J.H."/>
            <person name="Park S.-H."/>
            <person name="Kang S.W."/>
            <person name="Park J.-E."/>
            <person name="Oh B.S."/>
            <person name="Yu S.Y."/>
            <person name="Choi S.-H."/>
            <person name="Lee D.H."/>
            <person name="Yoon H."/>
            <person name="Kim B.-Y."/>
            <person name="Lee J.H."/>
            <person name="Lee J.-S."/>
        </authorList>
    </citation>
    <scope>NUCLEOTIDE SEQUENCE [LARGE SCALE GENOMIC DNA]</scope>
    <source>
        <strain evidence="1 2">KGMB04484</strain>
    </source>
</reference>
<comment type="caution">
    <text evidence="1">The sequence shown here is derived from an EMBL/GenBank/DDBJ whole genome shotgun (WGS) entry which is preliminary data.</text>
</comment>
<dbReference type="SUPFAM" id="SSF56574">
    <property type="entry name" value="Serpins"/>
    <property type="match status" value="1"/>
</dbReference>
<name>A0A4Q2K183_9ACTN</name>
<evidence type="ECO:0000313" key="2">
    <source>
        <dbReference type="Proteomes" id="UP000293345"/>
    </source>
</evidence>
<keyword evidence="2" id="KW-1185">Reference proteome</keyword>
<accession>A0A4Q2K183</accession>